<protein>
    <recommendedName>
        <fullName evidence="5">Beta-lactamase</fullName>
    </recommendedName>
</protein>
<dbReference type="AlphaFoldDB" id="A0A0D6JAN7"/>
<dbReference type="RefSeq" id="WP_046475619.1">
    <property type="nucleotide sequence ID" value="NZ_LN829118.1"/>
</dbReference>
<feature type="region of interest" description="Disordered" evidence="1">
    <location>
        <begin position="24"/>
        <end position="71"/>
    </location>
</feature>
<dbReference type="InterPro" id="IPR050767">
    <property type="entry name" value="Sel1_AlgK"/>
</dbReference>
<evidence type="ECO:0000256" key="1">
    <source>
        <dbReference type="SAM" id="MobiDB-lite"/>
    </source>
</evidence>
<reference evidence="4" key="1">
    <citation type="submission" date="2015-02" db="EMBL/GenBank/DDBJ databases">
        <authorList>
            <person name="Chooi Y.-H."/>
        </authorList>
    </citation>
    <scope>NUCLEOTIDE SEQUENCE [LARGE SCALE GENOMIC DNA]</scope>
    <source>
        <strain evidence="4">strain Y</strain>
    </source>
</reference>
<accession>A0A0D6JAN7</accession>
<proteinExistence type="predicted"/>
<dbReference type="SUPFAM" id="SSF81901">
    <property type="entry name" value="HCP-like"/>
    <property type="match status" value="1"/>
</dbReference>
<evidence type="ECO:0000256" key="2">
    <source>
        <dbReference type="SAM" id="SignalP"/>
    </source>
</evidence>
<dbReference type="PANTHER" id="PTHR11102">
    <property type="entry name" value="SEL-1-LIKE PROTEIN"/>
    <property type="match status" value="1"/>
</dbReference>
<sequence>MSPRSIGILFLGVVAQINAAHAETSSWSFRPPGTETKPSVAKTEAKPKSKTTSTHFKKQVPGPEIKDSAGPKLNATGEDAYIAFDQGKYLTALKLAEAAAAKGEAAAHTLIGRIYSEGHGVRPDNEVAARWYTRGAELGDVNSMFAIAIMLAEGRGVEKDLAAAATMFEKAAQTGHPEANYNLGLLFLNGTGKPENPLRAAKHIAYAAEQGVAAAQYDLSALYQSGTGVEPDAYQAATWISRAAAQGMAAAQYDYAVMLLSGKGINKDEPKAIELLTAAAEKGIPGAQNRLAYVYGQGVKVNKSQVEMAKWRYIAKASGFEDKKLDEVVGKLPADIRTKAEQAAVSWREQVEVAMPSQ</sequence>
<feature type="chain" id="PRO_5002306230" description="Beta-lactamase" evidence="2">
    <location>
        <begin position="23"/>
        <end position="358"/>
    </location>
</feature>
<organism evidence="3 4">
    <name type="scientific">Candidatus Filomicrobium marinum</name>
    <dbReference type="NCBI Taxonomy" id="1608628"/>
    <lineage>
        <taxon>Bacteria</taxon>
        <taxon>Pseudomonadati</taxon>
        <taxon>Pseudomonadota</taxon>
        <taxon>Alphaproteobacteria</taxon>
        <taxon>Hyphomicrobiales</taxon>
        <taxon>Hyphomicrobiaceae</taxon>
        <taxon>Filomicrobium</taxon>
    </lineage>
</organism>
<dbReference type="InterPro" id="IPR011990">
    <property type="entry name" value="TPR-like_helical_dom_sf"/>
</dbReference>
<dbReference type="EMBL" id="LN829119">
    <property type="protein sequence ID" value="CPR15112.1"/>
    <property type="molecule type" value="Genomic_DNA"/>
</dbReference>
<dbReference type="KEGG" id="fiy:BN1229_v1_0216"/>
<dbReference type="Proteomes" id="UP000033187">
    <property type="component" value="Chromosome 1"/>
</dbReference>
<name>A0A0D6JAN7_9HYPH</name>
<dbReference type="Gene3D" id="1.25.40.10">
    <property type="entry name" value="Tetratricopeptide repeat domain"/>
    <property type="match status" value="2"/>
</dbReference>
<evidence type="ECO:0000313" key="4">
    <source>
        <dbReference type="Proteomes" id="UP000033187"/>
    </source>
</evidence>
<dbReference type="OrthoDB" id="9816559at2"/>
<evidence type="ECO:0008006" key="5">
    <source>
        <dbReference type="Google" id="ProtNLM"/>
    </source>
</evidence>
<dbReference type="Pfam" id="PF08238">
    <property type="entry name" value="Sel1"/>
    <property type="match status" value="6"/>
</dbReference>
<feature type="signal peptide" evidence="2">
    <location>
        <begin position="1"/>
        <end position="22"/>
    </location>
</feature>
<keyword evidence="4" id="KW-1185">Reference proteome</keyword>
<dbReference type="KEGG" id="fil:BN1229_v1_0212"/>
<gene>
    <name evidence="3" type="ORF">YBN1229_v1_0216</name>
</gene>
<dbReference type="InterPro" id="IPR006597">
    <property type="entry name" value="Sel1-like"/>
</dbReference>
<evidence type="ECO:0000313" key="3">
    <source>
        <dbReference type="EMBL" id="CPR15112.1"/>
    </source>
</evidence>
<dbReference type="SMART" id="SM00671">
    <property type="entry name" value="SEL1"/>
    <property type="match status" value="5"/>
</dbReference>
<dbReference type="PANTHER" id="PTHR11102:SF160">
    <property type="entry name" value="ERAD-ASSOCIATED E3 UBIQUITIN-PROTEIN LIGASE COMPONENT HRD3"/>
    <property type="match status" value="1"/>
</dbReference>
<keyword evidence="2" id="KW-0732">Signal</keyword>